<reference evidence="1 2" key="1">
    <citation type="submission" date="2015-09" db="EMBL/GenBank/DDBJ databases">
        <title>Host preference determinants of Valsa canker pathogens revealed by comparative genomics.</title>
        <authorList>
            <person name="Yin Z."/>
            <person name="Huang L."/>
        </authorList>
    </citation>
    <scope>NUCLEOTIDE SEQUENCE [LARGE SCALE GENOMIC DNA]</scope>
    <source>
        <strain evidence="1 2">SXYLt</strain>
    </source>
</reference>
<organism evidence="1 2">
    <name type="scientific">Cytospora leucostoma</name>
    <dbReference type="NCBI Taxonomy" id="1230097"/>
    <lineage>
        <taxon>Eukaryota</taxon>
        <taxon>Fungi</taxon>
        <taxon>Dikarya</taxon>
        <taxon>Ascomycota</taxon>
        <taxon>Pezizomycotina</taxon>
        <taxon>Sordariomycetes</taxon>
        <taxon>Sordariomycetidae</taxon>
        <taxon>Diaporthales</taxon>
        <taxon>Cytosporaceae</taxon>
        <taxon>Cytospora</taxon>
    </lineage>
</organism>
<evidence type="ECO:0000313" key="1">
    <source>
        <dbReference type="EMBL" id="ROW14374.1"/>
    </source>
</evidence>
<dbReference type="InterPro" id="IPR053226">
    <property type="entry name" value="Pyrrolopyrazine_biosynth_F"/>
</dbReference>
<dbReference type="AlphaFoldDB" id="A0A423XE23"/>
<dbReference type="SUPFAM" id="SSF52540">
    <property type="entry name" value="P-loop containing nucleoside triphosphate hydrolases"/>
    <property type="match status" value="1"/>
</dbReference>
<dbReference type="Gene3D" id="3.40.50.300">
    <property type="entry name" value="P-loop containing nucleotide triphosphate hydrolases"/>
    <property type="match status" value="1"/>
</dbReference>
<dbReference type="InParanoid" id="A0A423XE23"/>
<dbReference type="InterPro" id="IPR027417">
    <property type="entry name" value="P-loop_NTPase"/>
</dbReference>
<gene>
    <name evidence="1" type="ORF">VPNG_03890</name>
</gene>
<dbReference type="PANTHER" id="PTHR48419:SF1">
    <property type="entry name" value="SULFOTRANSFERASE DOMAIN-CONTAINING PROTEIN"/>
    <property type="match status" value="1"/>
</dbReference>
<dbReference type="PANTHER" id="PTHR48419">
    <property type="entry name" value="SULFOTRANSFERASE DOMAIN-CONTAINING PROTEIN"/>
    <property type="match status" value="1"/>
</dbReference>
<comment type="caution">
    <text evidence="1">The sequence shown here is derived from an EMBL/GenBank/DDBJ whole genome shotgun (WGS) entry which is preliminary data.</text>
</comment>
<dbReference type="EMBL" id="LKEB01000014">
    <property type="protein sequence ID" value="ROW14374.1"/>
    <property type="molecule type" value="Genomic_DNA"/>
</dbReference>
<name>A0A423XE23_9PEZI</name>
<dbReference type="Proteomes" id="UP000285146">
    <property type="component" value="Unassembled WGS sequence"/>
</dbReference>
<protein>
    <recommendedName>
        <fullName evidence="3">Sulfotransferase domain-containing protein</fullName>
    </recommendedName>
</protein>
<proteinExistence type="predicted"/>
<sequence length="341" mass="38580">MSNRPIFMATHPRACSTAFERVFMTRRDILKCAHEPFGDAFYYGPERLSERFTDDEAARVKSGFSESTYRTIMNRLENDAEDGKRVFIKDIAHYLLPPNGKKASLAPSLVGDHTDGFVNGPTNGVPVEEDNPTVMPNDMLRGFHWTFLIRHPRKSIPSYFRCTIPPLDEVTGFHQFMPNEAGYDELRRLFDHLLNQGIIGPARAGETTPVDEALNGGENTGPSCSITVIDADDLLVSPEAILKVYCKEVGIDYKPSMLEWSDDGNQQHAQKAFEKWYGFHHDAIESTCLKPRAGHHATPTVEEENEQWRQKYGEEAAKVIRDTVDANIPHYEYLKSFAVKV</sequence>
<dbReference type="OrthoDB" id="2405944at2759"/>
<keyword evidence="2" id="KW-1185">Reference proteome</keyword>
<accession>A0A423XE23</accession>
<dbReference type="STRING" id="1230097.A0A423XE23"/>
<evidence type="ECO:0000313" key="2">
    <source>
        <dbReference type="Proteomes" id="UP000285146"/>
    </source>
</evidence>
<evidence type="ECO:0008006" key="3">
    <source>
        <dbReference type="Google" id="ProtNLM"/>
    </source>
</evidence>